<dbReference type="PROSITE" id="PS50088">
    <property type="entry name" value="ANK_REPEAT"/>
    <property type="match status" value="1"/>
</dbReference>
<sequence>MVTVKNLYPLPLISDIDDFVNVVKTLIKERADISLSDKNGYAPLHLAAQKGNEAVARLLIDRPNMAVEEGNEAAARLLIGRGAEVTAADWHNWTPRYIVAQEGHETNFRLLNDSGADVSAADCQKYTPLHHTAQ</sequence>
<proteinExistence type="predicted"/>
<dbReference type="OrthoDB" id="539213at2759"/>
<dbReference type="PANTHER" id="PTHR24171">
    <property type="entry name" value="ANKYRIN REPEAT DOMAIN-CONTAINING PROTEIN 39-RELATED"/>
    <property type="match status" value="1"/>
</dbReference>
<dbReference type="EMBL" id="VXIS01000330">
    <property type="protein sequence ID" value="KAA8894562.1"/>
    <property type="molecule type" value="Genomic_DNA"/>
</dbReference>
<accession>A0A5J5EFT9</accession>
<dbReference type="PRINTS" id="PR01415">
    <property type="entry name" value="ANKYRIN"/>
</dbReference>
<keyword evidence="2 3" id="KW-0040">ANK repeat</keyword>
<dbReference type="SMART" id="SM00248">
    <property type="entry name" value="ANK"/>
    <property type="match status" value="2"/>
</dbReference>
<dbReference type="PANTHER" id="PTHR24171:SF10">
    <property type="entry name" value="ANKYRIN REPEAT DOMAIN-CONTAINING PROTEIN 29-LIKE"/>
    <property type="match status" value="1"/>
</dbReference>
<dbReference type="InterPro" id="IPR036770">
    <property type="entry name" value="Ankyrin_rpt-contain_sf"/>
</dbReference>
<dbReference type="Pfam" id="PF12796">
    <property type="entry name" value="Ank_2"/>
    <property type="match status" value="1"/>
</dbReference>
<comment type="caution">
    <text evidence="4">The sequence shown here is derived from an EMBL/GenBank/DDBJ whole genome shotgun (WGS) entry which is preliminary data.</text>
</comment>
<keyword evidence="1" id="KW-0677">Repeat</keyword>
<dbReference type="PROSITE" id="PS50297">
    <property type="entry name" value="ANK_REP_REGION"/>
    <property type="match status" value="1"/>
</dbReference>
<evidence type="ECO:0000256" key="2">
    <source>
        <dbReference type="ARBA" id="ARBA00023043"/>
    </source>
</evidence>
<evidence type="ECO:0000313" key="5">
    <source>
        <dbReference type="Proteomes" id="UP000326924"/>
    </source>
</evidence>
<evidence type="ECO:0000313" key="4">
    <source>
        <dbReference type="EMBL" id="KAA8894562.1"/>
    </source>
</evidence>
<protein>
    <submittedName>
        <fullName evidence="4">Ankyrin repeat-containing domain protein</fullName>
    </submittedName>
</protein>
<evidence type="ECO:0000256" key="1">
    <source>
        <dbReference type="ARBA" id="ARBA00022737"/>
    </source>
</evidence>
<reference evidence="4 5" key="1">
    <citation type="submission" date="2019-09" db="EMBL/GenBank/DDBJ databases">
        <title>Draft genome of the ectomycorrhizal ascomycete Sphaerosporella brunnea.</title>
        <authorList>
            <consortium name="DOE Joint Genome Institute"/>
            <person name="Benucci G.M."/>
            <person name="Marozzi G."/>
            <person name="Antonielli L."/>
            <person name="Sanchez S."/>
            <person name="Marco P."/>
            <person name="Wang X."/>
            <person name="Falini L.B."/>
            <person name="Barry K."/>
            <person name="Haridas S."/>
            <person name="Lipzen A."/>
            <person name="Labutti K."/>
            <person name="Grigoriev I.V."/>
            <person name="Murat C."/>
            <person name="Martin F."/>
            <person name="Albertini E."/>
            <person name="Donnini D."/>
            <person name="Bonito G."/>
        </authorList>
    </citation>
    <scope>NUCLEOTIDE SEQUENCE [LARGE SCALE GENOMIC DNA]</scope>
    <source>
        <strain evidence="4 5">Sb_GMNB300</strain>
    </source>
</reference>
<organism evidence="4 5">
    <name type="scientific">Sphaerosporella brunnea</name>
    <dbReference type="NCBI Taxonomy" id="1250544"/>
    <lineage>
        <taxon>Eukaryota</taxon>
        <taxon>Fungi</taxon>
        <taxon>Dikarya</taxon>
        <taxon>Ascomycota</taxon>
        <taxon>Pezizomycotina</taxon>
        <taxon>Pezizomycetes</taxon>
        <taxon>Pezizales</taxon>
        <taxon>Pyronemataceae</taxon>
        <taxon>Sphaerosporella</taxon>
    </lineage>
</organism>
<evidence type="ECO:0000256" key="3">
    <source>
        <dbReference type="PROSITE-ProRule" id="PRU00023"/>
    </source>
</evidence>
<dbReference type="Gene3D" id="1.25.40.20">
    <property type="entry name" value="Ankyrin repeat-containing domain"/>
    <property type="match status" value="2"/>
</dbReference>
<dbReference type="SUPFAM" id="SSF48403">
    <property type="entry name" value="Ankyrin repeat"/>
    <property type="match status" value="1"/>
</dbReference>
<dbReference type="Proteomes" id="UP000326924">
    <property type="component" value="Unassembled WGS sequence"/>
</dbReference>
<dbReference type="InParanoid" id="A0A5J5EFT9"/>
<dbReference type="InterPro" id="IPR002110">
    <property type="entry name" value="Ankyrin_rpt"/>
</dbReference>
<feature type="repeat" description="ANK" evidence="3">
    <location>
        <begin position="39"/>
        <end position="62"/>
    </location>
</feature>
<gene>
    <name evidence="4" type="ORF">FN846DRAFT_786174</name>
</gene>
<name>A0A5J5EFT9_9PEZI</name>
<dbReference type="AlphaFoldDB" id="A0A5J5EFT9"/>
<keyword evidence="5" id="KW-1185">Reference proteome</keyword>